<name>A0ABV9YW45_9PSEU</name>
<feature type="transmembrane region" description="Helical" evidence="12">
    <location>
        <begin position="322"/>
        <end position="342"/>
    </location>
</feature>
<keyword evidence="5 12" id="KW-0812">Transmembrane</keyword>
<evidence type="ECO:0000256" key="7">
    <source>
        <dbReference type="ARBA" id="ARBA00023053"/>
    </source>
</evidence>
<dbReference type="PANTHER" id="PTHR42985">
    <property type="entry name" value="SODIUM-COUPLED MONOCARBOXYLATE TRANSPORTER"/>
    <property type="match status" value="1"/>
</dbReference>
<evidence type="ECO:0000313" key="13">
    <source>
        <dbReference type="EMBL" id="MFC5066028.1"/>
    </source>
</evidence>
<dbReference type="PROSITE" id="PS50283">
    <property type="entry name" value="NA_SOLUT_SYMP_3"/>
    <property type="match status" value="1"/>
</dbReference>
<dbReference type="RefSeq" id="WP_378039345.1">
    <property type="nucleotide sequence ID" value="NZ_JBHSIV010000054.1"/>
</dbReference>
<keyword evidence="10" id="KW-0739">Sodium transport</keyword>
<dbReference type="InterPro" id="IPR001734">
    <property type="entry name" value="Na/solute_symporter"/>
</dbReference>
<dbReference type="EMBL" id="JBHSIV010000054">
    <property type="protein sequence ID" value="MFC5066028.1"/>
    <property type="molecule type" value="Genomic_DNA"/>
</dbReference>
<comment type="similarity">
    <text evidence="2 11">Belongs to the sodium:solute symporter (SSF) (TC 2.A.21) family.</text>
</comment>
<evidence type="ECO:0000313" key="14">
    <source>
        <dbReference type="Proteomes" id="UP001595947"/>
    </source>
</evidence>
<evidence type="ECO:0000256" key="3">
    <source>
        <dbReference type="ARBA" id="ARBA00022448"/>
    </source>
</evidence>
<evidence type="ECO:0000256" key="12">
    <source>
        <dbReference type="SAM" id="Phobius"/>
    </source>
</evidence>
<feature type="transmembrane region" description="Helical" evidence="12">
    <location>
        <begin position="155"/>
        <end position="176"/>
    </location>
</feature>
<evidence type="ECO:0000256" key="2">
    <source>
        <dbReference type="ARBA" id="ARBA00006434"/>
    </source>
</evidence>
<dbReference type="PANTHER" id="PTHR42985:SF47">
    <property type="entry name" value="INTEGRAL MEMBRANE TRANSPORT PROTEIN"/>
    <property type="match status" value="1"/>
</dbReference>
<dbReference type="InterPro" id="IPR038377">
    <property type="entry name" value="Na/Glc_symporter_sf"/>
</dbReference>
<dbReference type="CDD" id="cd11493">
    <property type="entry name" value="SLC5sbd_NIS-like_u1"/>
    <property type="match status" value="1"/>
</dbReference>
<dbReference type="Pfam" id="PF00474">
    <property type="entry name" value="SSF"/>
    <property type="match status" value="1"/>
</dbReference>
<dbReference type="Proteomes" id="UP001595947">
    <property type="component" value="Unassembled WGS sequence"/>
</dbReference>
<sequence length="498" mass="52248">MHDVVNLAVIVAYLVAIAVIGLRLSGRQRSATDYFTGERSLPWWAVMFSIVATETSTLTVISVPGVAYGGSFSYVELAVGYLVGRILVAFVLLPLYFRGGFVSAYQYLGERFGRHTQGLASLTFLVTRLLAEGVRLLAGAIPIKLLLAEFGLDVNYFVIVLAITAVTVAYTYVGGIKAVVWTDLLQMGLYLAGAVICIVVLSVQVGGAGWAAAWDAGKFTVFDFDKPILTSPYAFVTAIVGGALLTMGSHGSDQLIAQRVLSCRSLSDGRKAMIGSAVAIGVQFALFSLVGALLWARNGGAPLASLGLTSDQVFGEFILRDLPMGLSGLLVAGILAATMGSLSSALNSLSTSTLADLVGSWGRWRPDEATMLRVARWMTGVWALMMVGFASLFTTTSDPVVELGLSIASYTYGALLGAFLLGLLVPRADGVASFVAFVATLLGTGWAALGISVGGSSLAFPWFVPLGVVITLVVGGLISLVRPRREPVAPEPEPVASA</sequence>
<evidence type="ECO:0000256" key="9">
    <source>
        <dbReference type="ARBA" id="ARBA00023136"/>
    </source>
</evidence>
<feature type="transmembrane region" description="Helical" evidence="12">
    <location>
        <begin position="44"/>
        <end position="66"/>
    </location>
</feature>
<evidence type="ECO:0000256" key="1">
    <source>
        <dbReference type="ARBA" id="ARBA00004651"/>
    </source>
</evidence>
<accession>A0ABV9YW45</accession>
<keyword evidence="6 12" id="KW-1133">Transmembrane helix</keyword>
<proteinExistence type="inferred from homology"/>
<keyword evidence="7" id="KW-0915">Sodium</keyword>
<feature type="transmembrane region" description="Helical" evidence="12">
    <location>
        <begin position="188"/>
        <end position="213"/>
    </location>
</feature>
<feature type="transmembrane region" description="Helical" evidence="12">
    <location>
        <begin position="459"/>
        <end position="481"/>
    </location>
</feature>
<feature type="transmembrane region" description="Helical" evidence="12">
    <location>
        <begin position="374"/>
        <end position="393"/>
    </location>
</feature>
<feature type="transmembrane region" description="Helical" evidence="12">
    <location>
        <begin position="272"/>
        <end position="296"/>
    </location>
</feature>
<keyword evidence="14" id="KW-1185">Reference proteome</keyword>
<keyword evidence="8" id="KW-0406">Ion transport</keyword>
<feature type="transmembrane region" description="Helical" evidence="12">
    <location>
        <begin position="6"/>
        <end position="24"/>
    </location>
</feature>
<keyword evidence="9 12" id="KW-0472">Membrane</keyword>
<feature type="transmembrane region" description="Helical" evidence="12">
    <location>
        <begin position="431"/>
        <end position="453"/>
    </location>
</feature>
<evidence type="ECO:0000256" key="4">
    <source>
        <dbReference type="ARBA" id="ARBA00022475"/>
    </source>
</evidence>
<reference evidence="14" key="1">
    <citation type="journal article" date="2019" name="Int. J. Syst. Evol. Microbiol.">
        <title>The Global Catalogue of Microorganisms (GCM) 10K type strain sequencing project: providing services to taxonomists for standard genome sequencing and annotation.</title>
        <authorList>
            <consortium name="The Broad Institute Genomics Platform"/>
            <consortium name="The Broad Institute Genome Sequencing Center for Infectious Disease"/>
            <person name="Wu L."/>
            <person name="Ma J."/>
        </authorList>
    </citation>
    <scope>NUCLEOTIDE SEQUENCE [LARGE SCALE GENOMIC DNA]</scope>
    <source>
        <strain evidence="14">CGMCC 4.7093</strain>
    </source>
</reference>
<gene>
    <name evidence="13" type="ORF">ACFPBZ_27720</name>
</gene>
<dbReference type="NCBIfam" id="TIGR00813">
    <property type="entry name" value="sss"/>
    <property type="match status" value="1"/>
</dbReference>
<comment type="subcellular location">
    <subcellularLocation>
        <location evidence="1">Cell membrane</location>
        <topology evidence="1">Multi-pass membrane protein</topology>
    </subcellularLocation>
</comment>
<keyword evidence="3" id="KW-0813">Transport</keyword>
<evidence type="ECO:0000256" key="8">
    <source>
        <dbReference type="ARBA" id="ARBA00023065"/>
    </source>
</evidence>
<evidence type="ECO:0000256" key="10">
    <source>
        <dbReference type="ARBA" id="ARBA00023201"/>
    </source>
</evidence>
<feature type="transmembrane region" description="Helical" evidence="12">
    <location>
        <begin position="118"/>
        <end position="143"/>
    </location>
</feature>
<dbReference type="InterPro" id="IPR051163">
    <property type="entry name" value="Sodium:Solute_Symporter_SSF"/>
</dbReference>
<feature type="transmembrane region" description="Helical" evidence="12">
    <location>
        <begin position="233"/>
        <end position="251"/>
    </location>
</feature>
<feature type="transmembrane region" description="Helical" evidence="12">
    <location>
        <begin position="78"/>
        <end position="97"/>
    </location>
</feature>
<evidence type="ECO:0000256" key="11">
    <source>
        <dbReference type="RuleBase" id="RU362091"/>
    </source>
</evidence>
<evidence type="ECO:0000256" key="6">
    <source>
        <dbReference type="ARBA" id="ARBA00022989"/>
    </source>
</evidence>
<comment type="caution">
    <text evidence="13">The sequence shown here is derived from an EMBL/GenBank/DDBJ whole genome shotgun (WGS) entry which is preliminary data.</text>
</comment>
<dbReference type="Gene3D" id="1.20.1730.10">
    <property type="entry name" value="Sodium/glucose cotransporter"/>
    <property type="match status" value="1"/>
</dbReference>
<evidence type="ECO:0000256" key="5">
    <source>
        <dbReference type="ARBA" id="ARBA00022692"/>
    </source>
</evidence>
<organism evidence="13 14">
    <name type="scientific">Actinomycetospora atypica</name>
    <dbReference type="NCBI Taxonomy" id="1290095"/>
    <lineage>
        <taxon>Bacteria</taxon>
        <taxon>Bacillati</taxon>
        <taxon>Actinomycetota</taxon>
        <taxon>Actinomycetes</taxon>
        <taxon>Pseudonocardiales</taxon>
        <taxon>Pseudonocardiaceae</taxon>
        <taxon>Actinomycetospora</taxon>
    </lineage>
</organism>
<keyword evidence="4" id="KW-1003">Cell membrane</keyword>
<feature type="transmembrane region" description="Helical" evidence="12">
    <location>
        <begin position="405"/>
        <end position="424"/>
    </location>
</feature>
<protein>
    <submittedName>
        <fullName evidence="13">Sodium:solute symporter</fullName>
    </submittedName>
</protein>